<dbReference type="Proteomes" id="UP000250434">
    <property type="component" value="Chromosome"/>
</dbReference>
<keyword evidence="3" id="KW-1185">Reference proteome</keyword>
<protein>
    <recommendedName>
        <fullName evidence="4">LTD domain-containing protein</fullName>
    </recommendedName>
</protein>
<dbReference type="OrthoDB" id="9772095at2"/>
<organism evidence="2 3">
    <name type="scientific">Amycolatopsis albispora</name>
    <dbReference type="NCBI Taxonomy" id="1804986"/>
    <lineage>
        <taxon>Bacteria</taxon>
        <taxon>Bacillati</taxon>
        <taxon>Actinomycetota</taxon>
        <taxon>Actinomycetes</taxon>
        <taxon>Pseudonocardiales</taxon>
        <taxon>Pseudonocardiaceae</taxon>
        <taxon>Amycolatopsis</taxon>
    </lineage>
</organism>
<gene>
    <name evidence="2" type="ORF">A4R43_06945</name>
</gene>
<reference evidence="2 3" key="1">
    <citation type="submission" date="2016-04" db="EMBL/GenBank/DDBJ databases">
        <title>Complete genome sequence and analysis of deep-sea sediment isolate, Amycolatopsis sp. WP1.</title>
        <authorList>
            <person name="Wang H."/>
            <person name="Chen S."/>
            <person name="Wu Q."/>
        </authorList>
    </citation>
    <scope>NUCLEOTIDE SEQUENCE [LARGE SCALE GENOMIC DNA]</scope>
    <source>
        <strain evidence="2 3">WP1</strain>
    </source>
</reference>
<name>A0A344L2M3_9PSEU</name>
<accession>A0A344L2M3</accession>
<sequence length="162" mass="16747">MPSRLRHLALVAALTAGIPNPAVPPVRIHQLLTGPAGFLELRNLSAAPVWLDGWTVLSCQGHTLAELARFPAGSAVGGGGSFVLAGLDFAGEADLLLPAVPGTGQLLRDEHQSRVDGVAVAPDSPCRENEAAQPCPGPLSRDALSTDTDNNRADFGCPSPPY</sequence>
<dbReference type="KEGG" id="aab:A4R43_06945"/>
<evidence type="ECO:0000313" key="3">
    <source>
        <dbReference type="Proteomes" id="UP000250434"/>
    </source>
</evidence>
<evidence type="ECO:0000313" key="2">
    <source>
        <dbReference type="EMBL" id="AXB42297.1"/>
    </source>
</evidence>
<dbReference type="RefSeq" id="WP_113691571.1">
    <property type="nucleotide sequence ID" value="NZ_CP015163.1"/>
</dbReference>
<evidence type="ECO:0008006" key="4">
    <source>
        <dbReference type="Google" id="ProtNLM"/>
    </source>
</evidence>
<feature type="region of interest" description="Disordered" evidence="1">
    <location>
        <begin position="121"/>
        <end position="162"/>
    </location>
</feature>
<dbReference type="AlphaFoldDB" id="A0A344L2M3"/>
<dbReference type="EMBL" id="CP015163">
    <property type="protein sequence ID" value="AXB42297.1"/>
    <property type="molecule type" value="Genomic_DNA"/>
</dbReference>
<proteinExistence type="predicted"/>
<evidence type="ECO:0000256" key="1">
    <source>
        <dbReference type="SAM" id="MobiDB-lite"/>
    </source>
</evidence>